<dbReference type="Proteomes" id="UP000012081">
    <property type="component" value="Unassembled WGS sequence"/>
</dbReference>
<proteinExistence type="predicted"/>
<dbReference type="AlphaFoldDB" id="M8E692"/>
<keyword evidence="2" id="KW-1185">Reference proteome</keyword>
<reference evidence="1 2" key="1">
    <citation type="submission" date="2013-03" db="EMBL/GenBank/DDBJ databases">
        <title>Assembly of a new bacterial strain Brevibacillus borstelensis AK1.</title>
        <authorList>
            <person name="Rajan I."/>
            <person name="PoliReddy D."/>
            <person name="Sugumar T."/>
            <person name="Rathinam K."/>
            <person name="Alqarawi S."/>
            <person name="Khalil A.B."/>
            <person name="Sivakumar N."/>
        </authorList>
    </citation>
    <scope>NUCLEOTIDE SEQUENCE [LARGE SCALE GENOMIC DNA]</scope>
    <source>
        <strain evidence="1 2">AK1</strain>
    </source>
</reference>
<sequence>MPCKLCVERGKPWSGDDPRCAFERETFSPDNWNCATMNALRNIAEAQGHTHRDDMGPCSIGFVPFEGDDAGYIVMTWYKNRGRTGNAVVMRDSEIRTFTYQDARDALAHNARVMEEAR</sequence>
<evidence type="ECO:0000313" key="1">
    <source>
        <dbReference type="EMBL" id="EMT54781.1"/>
    </source>
</evidence>
<protein>
    <submittedName>
        <fullName evidence="1">Uncharacterized protein</fullName>
    </submittedName>
</protein>
<gene>
    <name evidence="1" type="ORF">I532_04215</name>
</gene>
<dbReference type="RefSeq" id="WP_003386604.1">
    <property type="nucleotide sequence ID" value="NZ_APBN01000001.1"/>
</dbReference>
<dbReference type="STRING" id="1300222.I532_04215"/>
<dbReference type="OrthoDB" id="9955615at2"/>
<name>M8E692_9BACL</name>
<organism evidence="1 2">
    <name type="scientific">Brevibacillus borstelensis AK1</name>
    <dbReference type="NCBI Taxonomy" id="1300222"/>
    <lineage>
        <taxon>Bacteria</taxon>
        <taxon>Bacillati</taxon>
        <taxon>Bacillota</taxon>
        <taxon>Bacilli</taxon>
        <taxon>Bacillales</taxon>
        <taxon>Paenibacillaceae</taxon>
        <taxon>Brevibacillus</taxon>
    </lineage>
</organism>
<evidence type="ECO:0000313" key="2">
    <source>
        <dbReference type="Proteomes" id="UP000012081"/>
    </source>
</evidence>
<dbReference type="EMBL" id="APBN01000001">
    <property type="protein sequence ID" value="EMT54781.1"/>
    <property type="molecule type" value="Genomic_DNA"/>
</dbReference>
<comment type="caution">
    <text evidence="1">The sequence shown here is derived from an EMBL/GenBank/DDBJ whole genome shotgun (WGS) entry which is preliminary data.</text>
</comment>
<accession>M8E692</accession>